<dbReference type="Gene3D" id="3.40.50.300">
    <property type="entry name" value="P-loop containing nucleotide triphosphate hydrolases"/>
    <property type="match status" value="1"/>
</dbReference>
<dbReference type="PANTHER" id="PTHR43834:SF6">
    <property type="entry name" value="GTPASE DER"/>
    <property type="match status" value="1"/>
</dbReference>
<dbReference type="InterPro" id="IPR030381">
    <property type="entry name" value="G_DYNAMIN_dom"/>
</dbReference>
<dbReference type="RefSeq" id="WP_094121915.1">
    <property type="nucleotide sequence ID" value="NZ_MLFN01000070.1"/>
</dbReference>
<dbReference type="InterPro" id="IPR027417">
    <property type="entry name" value="P-loop_NTPase"/>
</dbReference>
<dbReference type="Pfam" id="PF00350">
    <property type="entry name" value="Dynamin_N"/>
    <property type="match status" value="1"/>
</dbReference>
<reference evidence="3 4" key="1">
    <citation type="journal article" date="2017" name="Antonie Van Leeuwenhoek">
        <title>Phylogenomic resolution of the bacterial genus Pantoea and its relationship with Erwinia and Tatumella.</title>
        <authorList>
            <person name="Palmer M."/>
            <person name="Steenkamp E.T."/>
            <person name="Coetzee M.P."/>
            <person name="Chan W.Y."/>
            <person name="van Zyl E."/>
            <person name="De Maayer P."/>
            <person name="Coutinho T.A."/>
            <person name="Blom J."/>
            <person name="Smits T.H."/>
            <person name="Duffy B."/>
            <person name="Venter S.N."/>
        </authorList>
    </citation>
    <scope>NUCLEOTIDE SEQUENCE [LARGE SCALE GENOMIC DNA]</scope>
    <source>
        <strain evidence="3 4">LMG 24534</strain>
    </source>
</reference>
<dbReference type="AlphaFoldDB" id="A0A1X1BRW8"/>
<dbReference type="GO" id="GO:0005525">
    <property type="term" value="F:GTP binding"/>
    <property type="evidence" value="ECO:0007669"/>
    <property type="project" value="InterPro"/>
</dbReference>
<feature type="domain" description="Dynamin-type G" evidence="2">
    <location>
        <begin position="66"/>
        <end position="404"/>
    </location>
</feature>
<name>A0A1X1BRW8_9GAMM</name>
<dbReference type="OrthoDB" id="6565187at2"/>
<keyword evidence="4" id="KW-1185">Reference proteome</keyword>
<dbReference type="SUPFAM" id="SSF52540">
    <property type="entry name" value="P-loop containing nucleoside triphosphate hydrolases"/>
    <property type="match status" value="1"/>
</dbReference>
<evidence type="ECO:0000256" key="1">
    <source>
        <dbReference type="SAM" id="Coils"/>
    </source>
</evidence>
<keyword evidence="1" id="KW-0175">Coiled coil</keyword>
<organism evidence="3 4">
    <name type="scientific">Pantoea conspicua</name>
    <dbReference type="NCBI Taxonomy" id="472705"/>
    <lineage>
        <taxon>Bacteria</taxon>
        <taxon>Pseudomonadati</taxon>
        <taxon>Pseudomonadota</taxon>
        <taxon>Gammaproteobacteria</taxon>
        <taxon>Enterobacterales</taxon>
        <taxon>Erwiniaceae</taxon>
        <taxon>Pantoea</taxon>
    </lineage>
</organism>
<dbReference type="CDD" id="cd00882">
    <property type="entry name" value="Ras_like_GTPase"/>
    <property type="match status" value="1"/>
</dbReference>
<evidence type="ECO:0000313" key="3">
    <source>
        <dbReference type="EMBL" id="ORM50881.1"/>
    </source>
</evidence>
<evidence type="ECO:0000313" key="4">
    <source>
        <dbReference type="Proteomes" id="UP000193933"/>
    </source>
</evidence>
<dbReference type="Proteomes" id="UP000193933">
    <property type="component" value="Unassembled WGS sequence"/>
</dbReference>
<sequence length="792" mass="89765">MHENNIALLCDEAGRLLQLNIELLHKMINEPKVLADNQRYDQGQLFARHKAEKRVEELEGERLKIVRKEIVLAVVGTMKAGKSTTINAIVGKEILPNRNRPMTSIPTLIRHVPGKLIPDLQLNNTDALHNLLISLSKKISTSEGKHLVRQLEKDSEKKKLLAITHNVEWLKDTYHGEEEIFSCLTHLNDLVRLASELEVEFPFDAYDEFHELPVIEVEFSHLTSLDDSQGTLTLLDTPGPNEAGQPHLQAMMRDQLQKASAVLAVLDYTQLNSLADQDVRKELNAIAEVAAGRLFILVNKFDQKDRNSDDAATVKQNVPAMLDGDLLTAEQVYPGSSRHAYLANRARNVLSYSDSLPISEEWVNDFAQLAYGQMWDESDLQDKVQSLNRAEKIWRHSLFDKLIAEVIQAAHAKAAALAVDSAASKLVQNAENANEYLSVRHQGLRASIDTLQQQINDLLNDIESVSRCQKSVDQEVKASMLRVNQESEALMTQVQEKLDGEIEHYFREGKRMEEEALESSLPKVTESLWGGFFKGWTSNFRTQARDFDPNSPIVTFTERRDAEAFVAKIEDSVMSLLDQIEGHIKPTLTDIVAGIEESFHGNALTAIDNIANQINSRLEEGGFSIKISFPQVKNLQSPLSVRTRMTTLLEEKSFKETRSRRSSGVWGSVCKWFGTSDWGWEDYSVDVVKSVVDINKIKSAVEVQTHEHFEQLNKHIKEQINDPIVAEISLFFQQFKSKVEQLRNTLIQSTEDHKSNKQQQEELTERLLELQKLTPEMIRDSKALKEELETLL</sequence>
<evidence type="ECO:0000259" key="2">
    <source>
        <dbReference type="PROSITE" id="PS51718"/>
    </source>
</evidence>
<feature type="coiled-coil region" evidence="1">
    <location>
        <begin position="441"/>
        <end position="468"/>
    </location>
</feature>
<gene>
    <name evidence="3" type="ORF">HA41_17615</name>
</gene>
<protein>
    <submittedName>
        <fullName evidence="3">dGTPase</fullName>
    </submittedName>
</protein>
<accession>A0A1X1BRW8</accession>
<dbReference type="InterPro" id="IPR045063">
    <property type="entry name" value="Dynamin_N"/>
</dbReference>
<dbReference type="PANTHER" id="PTHR43834">
    <property type="entry name" value="GTPASE DER"/>
    <property type="match status" value="1"/>
</dbReference>
<dbReference type="GO" id="GO:0043022">
    <property type="term" value="F:ribosome binding"/>
    <property type="evidence" value="ECO:0007669"/>
    <property type="project" value="TreeGrafter"/>
</dbReference>
<comment type="caution">
    <text evidence="3">The sequence shown here is derived from an EMBL/GenBank/DDBJ whole genome shotgun (WGS) entry which is preliminary data.</text>
</comment>
<dbReference type="EMBL" id="MLFN01000070">
    <property type="protein sequence ID" value="ORM50881.1"/>
    <property type="molecule type" value="Genomic_DNA"/>
</dbReference>
<dbReference type="PROSITE" id="PS51718">
    <property type="entry name" value="G_DYNAMIN_2"/>
    <property type="match status" value="1"/>
</dbReference>
<proteinExistence type="predicted"/>